<evidence type="ECO:0000313" key="1">
    <source>
        <dbReference type="Proteomes" id="UP000887579"/>
    </source>
</evidence>
<reference evidence="2" key="1">
    <citation type="submission" date="2022-11" db="UniProtKB">
        <authorList>
            <consortium name="WormBaseParasite"/>
        </authorList>
    </citation>
    <scope>IDENTIFICATION</scope>
</reference>
<name>A0AC34FJX6_9BILA</name>
<protein>
    <submittedName>
        <fullName evidence="2">Uncharacterized protein</fullName>
    </submittedName>
</protein>
<sequence length="708" mass="78173">MAYFLRHFSSPDDGPSTSASTFDEVENSVNNTLLDLSTDSSLSLLQRIQQQSVTRECYSEILLKCARLIYKNAILGNPVLIEKHIKDNPDSTSDSSDYVADNLKYLEVIASPSLFGANFLALTTTLKTTSLTTNNSIAQQSNDSQFIVAAATTSFGSFPTTGLHATTTAVAAADNRTNHLITVGLDSIFSVLTELNKRDPELCASALQQLLQLLQTIPPEGMINESKQVIQRMHELLKTLRIEGNSTVSSYANACLVSLAIARGEPEMLFSAVKCLLCDEKENIPFNQLTSEFNPLPKNFQSMAFTVQKLVQNGTLNFDSFSFCNTPITEHSEFVTFELSYSGSFSSTEFSETSNASKSCLNSDGSYLYILNNYGLFKVGTGLTETQTAKVLAVNEMLKFIDGSSLIICHESLYLRRKHSTRLWVIDKETLREIGEIMLHASLTEGILFADGKCFYQGTLDEQWNFMITPLDDSFGILLNQKHKHSNRLVEFNYSIFGDTNAYQQKLINSIPSNLQMIAIDLQFTEDTGFLLTRSGQIYYAGKGTTFFLTDSDAWIDLNISEHIIQMHLDPYANSLLLRSGAGHLWIIGNSIGSLDSQIPHGNNSKKFKKIRIPHRKKGTSISGIPGALGYVTDNGKCYLFGRNIASNNNDNGQLTGFDGFSVASLGVGKTHIVAISKTGLVYTCGLNNLNQCGRDEVSKYCKLKIFL</sequence>
<dbReference type="WBParaSite" id="ES5_v2.g17527.t1">
    <property type="protein sequence ID" value="ES5_v2.g17527.t1"/>
    <property type="gene ID" value="ES5_v2.g17527"/>
</dbReference>
<accession>A0AC34FJX6</accession>
<organism evidence="1 2">
    <name type="scientific">Panagrolaimus sp. ES5</name>
    <dbReference type="NCBI Taxonomy" id="591445"/>
    <lineage>
        <taxon>Eukaryota</taxon>
        <taxon>Metazoa</taxon>
        <taxon>Ecdysozoa</taxon>
        <taxon>Nematoda</taxon>
        <taxon>Chromadorea</taxon>
        <taxon>Rhabditida</taxon>
        <taxon>Tylenchina</taxon>
        <taxon>Panagrolaimomorpha</taxon>
        <taxon>Panagrolaimoidea</taxon>
        <taxon>Panagrolaimidae</taxon>
        <taxon>Panagrolaimus</taxon>
    </lineage>
</organism>
<evidence type="ECO:0000313" key="2">
    <source>
        <dbReference type="WBParaSite" id="ES5_v2.g17527.t1"/>
    </source>
</evidence>
<dbReference type="Proteomes" id="UP000887579">
    <property type="component" value="Unplaced"/>
</dbReference>
<proteinExistence type="predicted"/>